<dbReference type="Gene3D" id="2.40.50.140">
    <property type="entry name" value="Nucleic acid-binding proteins"/>
    <property type="match status" value="1"/>
</dbReference>
<organism evidence="4 5">
    <name type="scientific">Comamonas aquatica</name>
    <dbReference type="NCBI Taxonomy" id="225991"/>
    <lineage>
        <taxon>Bacteria</taxon>
        <taxon>Pseudomonadati</taxon>
        <taxon>Pseudomonadota</taxon>
        <taxon>Betaproteobacteria</taxon>
        <taxon>Burkholderiales</taxon>
        <taxon>Comamonadaceae</taxon>
        <taxon>Comamonas</taxon>
    </lineage>
</organism>
<feature type="domain" description="CSD" evidence="3">
    <location>
        <begin position="3"/>
        <end position="70"/>
    </location>
</feature>
<dbReference type="GO" id="GO:0003676">
    <property type="term" value="F:nucleic acid binding"/>
    <property type="evidence" value="ECO:0007669"/>
    <property type="project" value="InterPro"/>
</dbReference>
<gene>
    <name evidence="4" type="ORF">N5J23_09075</name>
</gene>
<accession>A0AA42W370</accession>
<feature type="transmembrane region" description="Helical" evidence="2">
    <location>
        <begin position="101"/>
        <end position="119"/>
    </location>
</feature>
<dbReference type="InterPro" id="IPR002059">
    <property type="entry name" value="CSP_DNA-bd"/>
</dbReference>
<feature type="transmembrane region" description="Helical" evidence="2">
    <location>
        <begin position="188"/>
        <end position="207"/>
    </location>
</feature>
<dbReference type="SMART" id="SM00357">
    <property type="entry name" value="CSP"/>
    <property type="match status" value="1"/>
</dbReference>
<dbReference type="SUPFAM" id="SSF50249">
    <property type="entry name" value="Nucleic acid-binding proteins"/>
    <property type="match status" value="1"/>
</dbReference>
<evidence type="ECO:0000313" key="4">
    <source>
        <dbReference type="EMBL" id="MDH2005693.1"/>
    </source>
</evidence>
<evidence type="ECO:0000256" key="1">
    <source>
        <dbReference type="SAM" id="MobiDB-lite"/>
    </source>
</evidence>
<evidence type="ECO:0000259" key="3">
    <source>
        <dbReference type="PROSITE" id="PS51857"/>
    </source>
</evidence>
<dbReference type="InterPro" id="IPR012340">
    <property type="entry name" value="NA-bd_OB-fold"/>
</dbReference>
<dbReference type="InterPro" id="IPR011129">
    <property type="entry name" value="CSD"/>
</dbReference>
<dbReference type="Pfam" id="PF06961">
    <property type="entry name" value="DUF1294"/>
    <property type="match status" value="1"/>
</dbReference>
<proteinExistence type="predicted"/>
<keyword evidence="2" id="KW-1133">Transmembrane helix</keyword>
<dbReference type="AlphaFoldDB" id="A0AA42W370"/>
<evidence type="ECO:0000256" key="2">
    <source>
        <dbReference type="SAM" id="Phobius"/>
    </source>
</evidence>
<name>A0AA42W370_9BURK</name>
<dbReference type="GO" id="GO:0005829">
    <property type="term" value="C:cytosol"/>
    <property type="evidence" value="ECO:0007669"/>
    <property type="project" value="UniProtKB-ARBA"/>
</dbReference>
<dbReference type="RefSeq" id="WP_279851353.1">
    <property type="nucleotide sequence ID" value="NZ_JAOCIA010000013.1"/>
</dbReference>
<keyword evidence="2" id="KW-0472">Membrane</keyword>
<dbReference type="Pfam" id="PF00313">
    <property type="entry name" value="CSD"/>
    <property type="match status" value="1"/>
</dbReference>
<dbReference type="InterPro" id="IPR010718">
    <property type="entry name" value="DUF1294"/>
</dbReference>
<keyword evidence="2" id="KW-0812">Transmembrane</keyword>
<dbReference type="CDD" id="cd04458">
    <property type="entry name" value="CSP_CDS"/>
    <property type="match status" value="1"/>
</dbReference>
<evidence type="ECO:0000313" key="5">
    <source>
        <dbReference type="Proteomes" id="UP001161294"/>
    </source>
</evidence>
<dbReference type="EMBL" id="JAOCJW010000015">
    <property type="protein sequence ID" value="MDH2005693.1"/>
    <property type="molecule type" value="Genomic_DNA"/>
</dbReference>
<protein>
    <submittedName>
        <fullName evidence="4">Cold shock and DUF1294 domain-containing protein</fullName>
    </submittedName>
</protein>
<dbReference type="PROSITE" id="PS51857">
    <property type="entry name" value="CSD_2"/>
    <property type="match status" value="1"/>
</dbReference>
<sequence>MLRYHGSLVEWNDDRGFGFIQPDQGGARVFVHISAWQPRPQATSRPQVGLRLEFAVGMEGGKPRAQQVTGRPVVRPRASGPQRTAGRVPSGARASGGGGDVAILAFALVWVGTAVVWGVPRWVLPGYAVLSLVTFCAYWQDKRAAQAGHWRTPESTLHALALLGGWPGAIVAQQWLRHKSRKADFRGRFWLTVLGNVVVFVGLQSPAGREWLARWPL</sequence>
<reference evidence="4" key="1">
    <citation type="submission" date="2022-09" db="EMBL/GenBank/DDBJ databases">
        <title>Intensive care unit water sources are persistently colonized with multi-drug resistant bacteria and are the site of extensive horizontal gene transfer of antibiotic resistance genes.</title>
        <authorList>
            <person name="Diorio-Toth L."/>
        </authorList>
    </citation>
    <scope>NUCLEOTIDE SEQUENCE</scope>
    <source>
        <strain evidence="4">GD03686</strain>
    </source>
</reference>
<dbReference type="Proteomes" id="UP001161294">
    <property type="component" value="Unassembled WGS sequence"/>
</dbReference>
<feature type="region of interest" description="Disordered" evidence="1">
    <location>
        <begin position="63"/>
        <end position="95"/>
    </location>
</feature>
<comment type="caution">
    <text evidence="4">The sequence shown here is derived from an EMBL/GenBank/DDBJ whole genome shotgun (WGS) entry which is preliminary data.</text>
</comment>